<comment type="caution">
    <text evidence="1">The sequence shown here is derived from an EMBL/GenBank/DDBJ whole genome shotgun (WGS) entry which is preliminary data.</text>
</comment>
<organism evidence="1 2">
    <name type="scientific">Artomyces pyxidatus</name>
    <dbReference type="NCBI Taxonomy" id="48021"/>
    <lineage>
        <taxon>Eukaryota</taxon>
        <taxon>Fungi</taxon>
        <taxon>Dikarya</taxon>
        <taxon>Basidiomycota</taxon>
        <taxon>Agaricomycotina</taxon>
        <taxon>Agaricomycetes</taxon>
        <taxon>Russulales</taxon>
        <taxon>Auriscalpiaceae</taxon>
        <taxon>Artomyces</taxon>
    </lineage>
</organism>
<keyword evidence="2" id="KW-1185">Reference proteome</keyword>
<accession>A0ACB8T8I1</accession>
<name>A0ACB8T8I1_9AGAM</name>
<gene>
    <name evidence="1" type="ORF">BV25DRAFT_1914187</name>
</gene>
<dbReference type="EMBL" id="MU277198">
    <property type="protein sequence ID" value="KAI0064463.1"/>
    <property type="molecule type" value="Genomic_DNA"/>
</dbReference>
<protein>
    <submittedName>
        <fullName evidence="1">Uncharacterized protein</fullName>
    </submittedName>
</protein>
<sequence length="212" mass="23530">MSQLMPSFPPYVANPPPSHVIHPGMTAAIATKRVLRAEIMLGLPRKAQRDSGMSRGILRKLATSLHRKRRAEVDHHFAIRMKQLARATEARYYAEERTAAARLAEISHMANILERDCEEIRAMRVNATRHVLFVDSILREKGIRELPVPMAPFLGNLMGLEGEREREEGDASSSGLPSQTSFATAQPTSRTLLIISHSVSLAASPQDALYLT</sequence>
<reference evidence="1" key="1">
    <citation type="submission" date="2021-03" db="EMBL/GenBank/DDBJ databases">
        <authorList>
            <consortium name="DOE Joint Genome Institute"/>
            <person name="Ahrendt S."/>
            <person name="Looney B.P."/>
            <person name="Miyauchi S."/>
            <person name="Morin E."/>
            <person name="Drula E."/>
            <person name="Courty P.E."/>
            <person name="Chicoki N."/>
            <person name="Fauchery L."/>
            <person name="Kohler A."/>
            <person name="Kuo A."/>
            <person name="Labutti K."/>
            <person name="Pangilinan J."/>
            <person name="Lipzen A."/>
            <person name="Riley R."/>
            <person name="Andreopoulos W."/>
            <person name="He G."/>
            <person name="Johnson J."/>
            <person name="Barry K.W."/>
            <person name="Grigoriev I.V."/>
            <person name="Nagy L."/>
            <person name="Hibbett D."/>
            <person name="Henrissat B."/>
            <person name="Matheny P.B."/>
            <person name="Labbe J."/>
            <person name="Martin F."/>
        </authorList>
    </citation>
    <scope>NUCLEOTIDE SEQUENCE</scope>
    <source>
        <strain evidence="1">HHB10654</strain>
    </source>
</reference>
<proteinExistence type="predicted"/>
<dbReference type="Proteomes" id="UP000814140">
    <property type="component" value="Unassembled WGS sequence"/>
</dbReference>
<evidence type="ECO:0000313" key="1">
    <source>
        <dbReference type="EMBL" id="KAI0064463.1"/>
    </source>
</evidence>
<evidence type="ECO:0000313" key="2">
    <source>
        <dbReference type="Proteomes" id="UP000814140"/>
    </source>
</evidence>
<reference evidence="1" key="2">
    <citation type="journal article" date="2022" name="New Phytol.">
        <title>Evolutionary transition to the ectomycorrhizal habit in the genomes of a hyperdiverse lineage of mushroom-forming fungi.</title>
        <authorList>
            <person name="Looney B."/>
            <person name="Miyauchi S."/>
            <person name="Morin E."/>
            <person name="Drula E."/>
            <person name="Courty P.E."/>
            <person name="Kohler A."/>
            <person name="Kuo A."/>
            <person name="LaButti K."/>
            <person name="Pangilinan J."/>
            <person name="Lipzen A."/>
            <person name="Riley R."/>
            <person name="Andreopoulos W."/>
            <person name="He G."/>
            <person name="Johnson J."/>
            <person name="Nolan M."/>
            <person name="Tritt A."/>
            <person name="Barry K.W."/>
            <person name="Grigoriev I.V."/>
            <person name="Nagy L.G."/>
            <person name="Hibbett D."/>
            <person name="Henrissat B."/>
            <person name="Matheny P.B."/>
            <person name="Labbe J."/>
            <person name="Martin F.M."/>
        </authorList>
    </citation>
    <scope>NUCLEOTIDE SEQUENCE</scope>
    <source>
        <strain evidence="1">HHB10654</strain>
    </source>
</reference>